<accession>A0A2P7BR70</accession>
<dbReference type="AlphaFoldDB" id="A0A2P7BR70"/>
<keyword evidence="3" id="KW-1185">Reference proteome</keyword>
<dbReference type="EMBL" id="PGGO01000007">
    <property type="protein sequence ID" value="PSH68954.1"/>
    <property type="molecule type" value="Genomic_DNA"/>
</dbReference>
<dbReference type="Proteomes" id="UP000241444">
    <property type="component" value="Unassembled WGS sequence"/>
</dbReference>
<evidence type="ECO:0000256" key="1">
    <source>
        <dbReference type="SAM" id="SignalP"/>
    </source>
</evidence>
<comment type="caution">
    <text evidence="2">The sequence shown here is derived from an EMBL/GenBank/DDBJ whole genome shotgun (WGS) entry which is preliminary data.</text>
</comment>
<organism evidence="2 3">
    <name type="scientific">Phyllobacterium brassicacearum</name>
    <dbReference type="NCBI Taxonomy" id="314235"/>
    <lineage>
        <taxon>Bacteria</taxon>
        <taxon>Pseudomonadati</taxon>
        <taxon>Pseudomonadota</taxon>
        <taxon>Alphaproteobacteria</taxon>
        <taxon>Hyphomicrobiales</taxon>
        <taxon>Phyllobacteriaceae</taxon>
        <taxon>Phyllobacterium</taxon>
    </lineage>
</organism>
<protein>
    <submittedName>
        <fullName evidence="2">Uncharacterized protein</fullName>
    </submittedName>
</protein>
<sequence length="98" mass="10664">MKYARNLLASCMLAALAVAAHPGSNAWAQMQSEPLATGMINKGTAEAQVVEATRHGEILTIKVRFKGLTDNINNDPLYLSVDKSDIEKSFYILVGNKK</sequence>
<feature type="signal peptide" evidence="1">
    <location>
        <begin position="1"/>
        <end position="28"/>
    </location>
</feature>
<gene>
    <name evidence="2" type="ORF">CU102_11855</name>
</gene>
<reference evidence="3" key="1">
    <citation type="submission" date="2017-11" db="EMBL/GenBank/DDBJ databases">
        <authorList>
            <person name="Kuznetsova I."/>
            <person name="Sazanova A."/>
            <person name="Chirak E."/>
            <person name="Safronova V."/>
            <person name="Willems A."/>
        </authorList>
    </citation>
    <scope>NUCLEOTIDE SEQUENCE [LARGE SCALE GENOMIC DNA]</scope>
    <source>
        <strain evidence="3">STM 196</strain>
    </source>
</reference>
<evidence type="ECO:0000313" key="2">
    <source>
        <dbReference type="EMBL" id="PSH68954.1"/>
    </source>
</evidence>
<proteinExistence type="predicted"/>
<keyword evidence="1" id="KW-0732">Signal</keyword>
<name>A0A2P7BR70_9HYPH</name>
<evidence type="ECO:0000313" key="3">
    <source>
        <dbReference type="Proteomes" id="UP000241444"/>
    </source>
</evidence>
<feature type="chain" id="PRO_5015167322" evidence="1">
    <location>
        <begin position="29"/>
        <end position="98"/>
    </location>
</feature>